<keyword evidence="4 9" id="KW-0694">RNA-binding</keyword>
<dbReference type="InterPro" id="IPR002305">
    <property type="entry name" value="aa-tRNA-synth_Ic"/>
</dbReference>
<evidence type="ECO:0000256" key="9">
    <source>
        <dbReference type="PROSITE-ProRule" id="PRU00182"/>
    </source>
</evidence>
<feature type="short sequence motif" description="'KMSKS' region" evidence="8">
    <location>
        <begin position="230"/>
        <end position="234"/>
    </location>
</feature>
<dbReference type="GO" id="GO:0004831">
    <property type="term" value="F:tyrosine-tRNA ligase activity"/>
    <property type="evidence" value="ECO:0007669"/>
    <property type="project" value="UniProtKB-UniRule"/>
</dbReference>
<dbReference type="AlphaFoldDB" id="A0A1V2IKP9"/>
<accession>A0A1V2IKP9</accession>
<protein>
    <recommendedName>
        <fullName evidence="8">Tyrosine--tRNA ligase</fullName>
        <ecNumber evidence="8">6.1.1.1</ecNumber>
    </recommendedName>
    <alternativeName>
        <fullName evidence="8">Tyrosyl-tRNA synthetase</fullName>
        <shortName evidence="8">TyrRS</shortName>
    </alternativeName>
</protein>
<dbReference type="Proteomes" id="UP000188929">
    <property type="component" value="Unassembled WGS sequence"/>
</dbReference>
<dbReference type="InterPro" id="IPR024107">
    <property type="entry name" value="Tyr-tRNA-ligase_bac_1"/>
</dbReference>
<dbReference type="InterPro" id="IPR036986">
    <property type="entry name" value="S4_RNA-bd_sf"/>
</dbReference>
<keyword evidence="2 8" id="KW-0547">Nucleotide-binding</keyword>
<dbReference type="OrthoDB" id="9804243at2"/>
<dbReference type="PROSITE" id="PS00178">
    <property type="entry name" value="AA_TRNA_LIGASE_I"/>
    <property type="match status" value="1"/>
</dbReference>
<dbReference type="SUPFAM" id="SSF55174">
    <property type="entry name" value="Alpha-L RNA-binding motif"/>
    <property type="match status" value="1"/>
</dbReference>
<dbReference type="CDD" id="cd00165">
    <property type="entry name" value="S4"/>
    <property type="match status" value="1"/>
</dbReference>
<dbReference type="PANTHER" id="PTHR11766">
    <property type="entry name" value="TYROSYL-TRNA SYNTHETASE"/>
    <property type="match status" value="1"/>
</dbReference>
<dbReference type="Pfam" id="PF22421">
    <property type="entry name" value="SYY_C-terminal"/>
    <property type="match status" value="1"/>
</dbReference>
<evidence type="ECO:0000256" key="5">
    <source>
        <dbReference type="ARBA" id="ARBA00022917"/>
    </source>
</evidence>
<dbReference type="PANTHER" id="PTHR11766:SF0">
    <property type="entry name" value="TYROSINE--TRNA LIGASE, MITOCHONDRIAL"/>
    <property type="match status" value="1"/>
</dbReference>
<comment type="caution">
    <text evidence="11">The sequence shown here is derived from an EMBL/GenBank/DDBJ whole genome shotgun (WGS) entry which is preliminary data.</text>
</comment>
<dbReference type="Gene3D" id="3.40.50.620">
    <property type="entry name" value="HUPs"/>
    <property type="match status" value="1"/>
</dbReference>
<comment type="subcellular location">
    <subcellularLocation>
        <location evidence="8">Cytoplasm</location>
    </subcellularLocation>
</comment>
<feature type="domain" description="Tyrosine--tRNA ligase SYY-like C-terminal" evidence="10">
    <location>
        <begin position="336"/>
        <end position="420"/>
    </location>
</feature>
<keyword evidence="12" id="KW-1185">Reference proteome</keyword>
<dbReference type="HAMAP" id="MF_02006">
    <property type="entry name" value="Tyr_tRNA_synth_type1"/>
    <property type="match status" value="1"/>
</dbReference>
<keyword evidence="8" id="KW-0963">Cytoplasm</keyword>
<evidence type="ECO:0000259" key="10">
    <source>
        <dbReference type="Pfam" id="PF22421"/>
    </source>
</evidence>
<dbReference type="PROSITE" id="PS50889">
    <property type="entry name" value="S4"/>
    <property type="match status" value="1"/>
</dbReference>
<feature type="binding site" evidence="8">
    <location>
        <position position="233"/>
    </location>
    <ligand>
        <name>ATP</name>
        <dbReference type="ChEBI" id="CHEBI:30616"/>
    </ligand>
</feature>
<comment type="catalytic activity">
    <reaction evidence="7 8">
        <text>tRNA(Tyr) + L-tyrosine + ATP = L-tyrosyl-tRNA(Tyr) + AMP + diphosphate + H(+)</text>
        <dbReference type="Rhea" id="RHEA:10220"/>
        <dbReference type="Rhea" id="RHEA-COMP:9706"/>
        <dbReference type="Rhea" id="RHEA-COMP:9707"/>
        <dbReference type="ChEBI" id="CHEBI:15378"/>
        <dbReference type="ChEBI" id="CHEBI:30616"/>
        <dbReference type="ChEBI" id="CHEBI:33019"/>
        <dbReference type="ChEBI" id="CHEBI:58315"/>
        <dbReference type="ChEBI" id="CHEBI:78442"/>
        <dbReference type="ChEBI" id="CHEBI:78536"/>
        <dbReference type="ChEBI" id="CHEBI:456215"/>
        <dbReference type="EC" id="6.1.1.1"/>
    </reaction>
</comment>
<evidence type="ECO:0000256" key="8">
    <source>
        <dbReference type="HAMAP-Rule" id="MF_02006"/>
    </source>
</evidence>
<proteinExistence type="inferred from homology"/>
<comment type="subunit">
    <text evidence="8">Homodimer.</text>
</comment>
<dbReference type="InterPro" id="IPR014729">
    <property type="entry name" value="Rossmann-like_a/b/a_fold"/>
</dbReference>
<dbReference type="InterPro" id="IPR054608">
    <property type="entry name" value="SYY-like_C"/>
</dbReference>
<dbReference type="CDD" id="cd00805">
    <property type="entry name" value="TyrRS_core"/>
    <property type="match status" value="1"/>
</dbReference>
<feature type="binding site" evidence="8">
    <location>
        <position position="174"/>
    </location>
    <ligand>
        <name>L-tyrosine</name>
        <dbReference type="ChEBI" id="CHEBI:58315"/>
    </ligand>
</feature>
<gene>
    <name evidence="8" type="primary">tyrS</name>
    <name evidence="11" type="ORF">BL253_01320</name>
</gene>
<comment type="similarity">
    <text evidence="8">Belongs to the class-I aminoacyl-tRNA synthetase family. TyrS type 1 subfamily.</text>
</comment>
<dbReference type="GO" id="GO:0005524">
    <property type="term" value="F:ATP binding"/>
    <property type="evidence" value="ECO:0007669"/>
    <property type="project" value="UniProtKB-UniRule"/>
</dbReference>
<evidence type="ECO:0000256" key="1">
    <source>
        <dbReference type="ARBA" id="ARBA00022598"/>
    </source>
</evidence>
<evidence type="ECO:0000256" key="7">
    <source>
        <dbReference type="ARBA" id="ARBA00048248"/>
    </source>
</evidence>
<dbReference type="STRING" id="1834516.BL253_01320"/>
<keyword evidence="6 8" id="KW-0030">Aminoacyl-tRNA synthetase</keyword>
<dbReference type="InterPro" id="IPR002307">
    <property type="entry name" value="Tyr-tRNA-ligase"/>
</dbReference>
<dbReference type="Gene3D" id="1.10.240.10">
    <property type="entry name" value="Tyrosyl-Transfer RNA Synthetase"/>
    <property type="match status" value="1"/>
</dbReference>
<dbReference type="GO" id="GO:0006437">
    <property type="term" value="P:tyrosyl-tRNA aminoacylation"/>
    <property type="evidence" value="ECO:0007669"/>
    <property type="project" value="UniProtKB-UniRule"/>
</dbReference>
<dbReference type="FunFam" id="1.10.240.10:FF:000001">
    <property type="entry name" value="Tyrosine--tRNA ligase"/>
    <property type="match status" value="1"/>
</dbReference>
<comment type="function">
    <text evidence="8">Catalyzes the attachment of tyrosine to tRNA(Tyr) in a two-step reaction: tyrosine is first activated by ATP to form Tyr-AMP and then transferred to the acceptor end of tRNA(Tyr).</text>
</comment>
<dbReference type="InterPro" id="IPR024088">
    <property type="entry name" value="Tyr-tRNA-ligase_bac-type"/>
</dbReference>
<dbReference type="EC" id="6.1.1.1" evidence="8"/>
<dbReference type="Gene3D" id="3.10.290.10">
    <property type="entry name" value="RNA-binding S4 domain"/>
    <property type="match status" value="1"/>
</dbReference>
<evidence type="ECO:0000256" key="4">
    <source>
        <dbReference type="ARBA" id="ARBA00022884"/>
    </source>
</evidence>
<dbReference type="SUPFAM" id="SSF52374">
    <property type="entry name" value="Nucleotidylyl transferase"/>
    <property type="match status" value="1"/>
</dbReference>
<dbReference type="InterPro" id="IPR001412">
    <property type="entry name" value="aa-tRNA-synth_I_CS"/>
</dbReference>
<keyword evidence="1 8" id="KW-0436">Ligase</keyword>
<name>A0A1V2IKP9_9ACTN</name>
<feature type="short sequence motif" description="'HIGH' region" evidence="8">
    <location>
        <begin position="36"/>
        <end position="45"/>
    </location>
</feature>
<sequence length="424" mass="46787">MDELSWRGLIHDSTDPAELREHLDSGARRVYIGFDPTAPSLTIGNLLPMTLLIRAARAGVAPVVLFGGGTGLIGDPSGKSVERTLLSAEDVAANVALHQELMREIFARALEPEQMPQFVDNAAWLGRLGMVEFLRDVGKHFPVGEMTRRDTVRRRLEDPNVGLSYTEFSYALLQAYDFRRLCEDHGVTLQMGASDQWGNIVAGIDYVRRVLRTPVYGVTCPLLLRSDGTKFGKSEQGAVWISGDRTSPYTFYQFVINLSDEDARRFALFFSLTEREPLEKLFAQHAETPARRALQRHLAREMTTLVHGEAAMEAAEAASEALFRGDVRAIGAEMLDDVFADVPSVTEPASRLEGDGWPVVDLLIAVGLASSKRDAREHVGNGAVLLNGTKVTDSAATVVTTDLLHGSVILVRRGRREWRVVRFS</sequence>
<organism evidence="11 12">
    <name type="scientific">Pseudofrankia asymbiotica</name>
    <dbReference type="NCBI Taxonomy" id="1834516"/>
    <lineage>
        <taxon>Bacteria</taxon>
        <taxon>Bacillati</taxon>
        <taxon>Actinomycetota</taxon>
        <taxon>Actinomycetes</taxon>
        <taxon>Frankiales</taxon>
        <taxon>Frankiaceae</taxon>
        <taxon>Pseudofrankia</taxon>
    </lineage>
</organism>
<dbReference type="GO" id="GO:0003723">
    <property type="term" value="F:RNA binding"/>
    <property type="evidence" value="ECO:0007669"/>
    <property type="project" value="UniProtKB-KW"/>
</dbReference>
<feature type="binding site" evidence="8">
    <location>
        <position position="170"/>
    </location>
    <ligand>
        <name>L-tyrosine</name>
        <dbReference type="ChEBI" id="CHEBI:58315"/>
    </ligand>
</feature>
<keyword evidence="3 8" id="KW-0067">ATP-binding</keyword>
<dbReference type="PRINTS" id="PR01040">
    <property type="entry name" value="TRNASYNTHTYR"/>
</dbReference>
<reference evidence="12" key="1">
    <citation type="submission" date="2016-10" db="EMBL/GenBank/DDBJ databases">
        <title>Frankia sp. NRRL B-16386 Genome sequencing.</title>
        <authorList>
            <person name="Ghodhbane-Gtari F."/>
            <person name="Swanson E."/>
            <person name="Gueddou A."/>
            <person name="Hezbri K."/>
            <person name="Ktari K."/>
            <person name="Nouioui I."/>
            <person name="Morris K."/>
            <person name="Simpson S."/>
            <person name="Abebe-Akele F."/>
            <person name="Thomas K."/>
            <person name="Gtari M."/>
            <person name="Tisa L.S."/>
        </authorList>
    </citation>
    <scope>NUCLEOTIDE SEQUENCE [LARGE SCALE GENOMIC DNA]</scope>
    <source>
        <strain evidence="12">NRRL B-16386</strain>
    </source>
</reference>
<evidence type="ECO:0000313" key="12">
    <source>
        <dbReference type="Proteomes" id="UP000188929"/>
    </source>
</evidence>
<dbReference type="GO" id="GO:0005829">
    <property type="term" value="C:cytosol"/>
    <property type="evidence" value="ECO:0007669"/>
    <property type="project" value="TreeGrafter"/>
</dbReference>
<evidence type="ECO:0000256" key="3">
    <source>
        <dbReference type="ARBA" id="ARBA00022840"/>
    </source>
</evidence>
<dbReference type="Pfam" id="PF00579">
    <property type="entry name" value="tRNA-synt_1b"/>
    <property type="match status" value="1"/>
</dbReference>
<evidence type="ECO:0000256" key="2">
    <source>
        <dbReference type="ARBA" id="ARBA00022741"/>
    </source>
</evidence>
<dbReference type="EMBL" id="MOMC01000003">
    <property type="protein sequence ID" value="ONH33718.1"/>
    <property type="molecule type" value="Genomic_DNA"/>
</dbReference>
<dbReference type="NCBIfam" id="TIGR00234">
    <property type="entry name" value="tyrS"/>
    <property type="match status" value="1"/>
</dbReference>
<evidence type="ECO:0000313" key="11">
    <source>
        <dbReference type="EMBL" id="ONH33718.1"/>
    </source>
</evidence>
<keyword evidence="5 8" id="KW-0648">Protein biosynthesis</keyword>
<evidence type="ECO:0000256" key="6">
    <source>
        <dbReference type="ARBA" id="ARBA00023146"/>
    </source>
</evidence>
<feature type="binding site" evidence="8">
    <location>
        <position position="31"/>
    </location>
    <ligand>
        <name>L-tyrosine</name>
        <dbReference type="ChEBI" id="CHEBI:58315"/>
    </ligand>
</feature>